<protein>
    <submittedName>
        <fullName evidence="2">Uncharacterized protein</fullName>
    </submittedName>
</protein>
<proteinExistence type="predicted"/>
<keyword evidence="3" id="KW-1185">Reference proteome</keyword>
<feature type="compositionally biased region" description="Polar residues" evidence="1">
    <location>
        <begin position="35"/>
        <end position="51"/>
    </location>
</feature>
<gene>
    <name evidence="2" type="ORF">LIER_41714</name>
</gene>
<dbReference type="AlphaFoldDB" id="A0AAV3RDD0"/>
<dbReference type="Proteomes" id="UP001454036">
    <property type="component" value="Unassembled WGS sequence"/>
</dbReference>
<dbReference type="EMBL" id="BAABME010026718">
    <property type="protein sequence ID" value="GAA0174382.1"/>
    <property type="molecule type" value="Genomic_DNA"/>
</dbReference>
<organism evidence="2 3">
    <name type="scientific">Lithospermum erythrorhizon</name>
    <name type="common">Purple gromwell</name>
    <name type="synonym">Lithospermum officinale var. erythrorhizon</name>
    <dbReference type="NCBI Taxonomy" id="34254"/>
    <lineage>
        <taxon>Eukaryota</taxon>
        <taxon>Viridiplantae</taxon>
        <taxon>Streptophyta</taxon>
        <taxon>Embryophyta</taxon>
        <taxon>Tracheophyta</taxon>
        <taxon>Spermatophyta</taxon>
        <taxon>Magnoliopsida</taxon>
        <taxon>eudicotyledons</taxon>
        <taxon>Gunneridae</taxon>
        <taxon>Pentapetalae</taxon>
        <taxon>asterids</taxon>
        <taxon>lamiids</taxon>
        <taxon>Boraginales</taxon>
        <taxon>Boraginaceae</taxon>
        <taxon>Boraginoideae</taxon>
        <taxon>Lithospermeae</taxon>
        <taxon>Lithospermum</taxon>
    </lineage>
</organism>
<evidence type="ECO:0000256" key="1">
    <source>
        <dbReference type="SAM" id="MobiDB-lite"/>
    </source>
</evidence>
<sequence length="87" mass="9418">MSIQDSSFTPSMDEYDDDVNNETIDGIEVGEMLDLNNNQTGGSIPAGQSTGALEEPHNTGYGKGSRPKKSIVHKKMLCITFPDGTRK</sequence>
<name>A0AAV3RDD0_LITER</name>
<comment type="caution">
    <text evidence="2">The sequence shown here is derived from an EMBL/GenBank/DDBJ whole genome shotgun (WGS) entry which is preliminary data.</text>
</comment>
<reference evidence="2 3" key="1">
    <citation type="submission" date="2024-01" db="EMBL/GenBank/DDBJ databases">
        <title>The complete chloroplast genome sequence of Lithospermum erythrorhizon: insights into the phylogenetic relationship among Boraginaceae species and the maternal lineages of purple gromwells.</title>
        <authorList>
            <person name="Okada T."/>
            <person name="Watanabe K."/>
        </authorList>
    </citation>
    <scope>NUCLEOTIDE SEQUENCE [LARGE SCALE GENOMIC DNA]</scope>
</reference>
<evidence type="ECO:0000313" key="3">
    <source>
        <dbReference type="Proteomes" id="UP001454036"/>
    </source>
</evidence>
<feature type="region of interest" description="Disordered" evidence="1">
    <location>
        <begin position="34"/>
        <end position="68"/>
    </location>
</feature>
<evidence type="ECO:0000313" key="2">
    <source>
        <dbReference type="EMBL" id="GAA0174382.1"/>
    </source>
</evidence>
<accession>A0AAV3RDD0</accession>